<protein>
    <submittedName>
        <fullName evidence="6">Gamma-DL-glutamyl hydrolase</fullName>
        <ecNumber evidence="6">3.4.19.-</ecNumber>
    </submittedName>
</protein>
<evidence type="ECO:0000256" key="1">
    <source>
        <dbReference type="ARBA" id="ARBA00007074"/>
    </source>
</evidence>
<dbReference type="InterPro" id="IPR011929">
    <property type="entry name" value="Phage_pept_NlpC/P60"/>
</dbReference>
<keyword evidence="2" id="KW-0645">Protease</keyword>
<dbReference type="EC" id="3.4.19.-" evidence="6"/>
<name>A0A1X6YPN7_9RHOB</name>
<feature type="domain" description="NlpC/P60" evidence="5">
    <location>
        <begin position="1"/>
        <end position="142"/>
    </location>
</feature>
<dbReference type="GO" id="GO:0006508">
    <property type="term" value="P:proteolysis"/>
    <property type="evidence" value="ECO:0007669"/>
    <property type="project" value="UniProtKB-KW"/>
</dbReference>
<comment type="similarity">
    <text evidence="1">Belongs to the peptidase C40 family.</text>
</comment>
<keyword evidence="4" id="KW-0788">Thiol protease</keyword>
<evidence type="ECO:0000256" key="3">
    <source>
        <dbReference type="ARBA" id="ARBA00022801"/>
    </source>
</evidence>
<dbReference type="PROSITE" id="PS51935">
    <property type="entry name" value="NLPC_P60"/>
    <property type="match status" value="1"/>
</dbReference>
<organism evidence="6 7">
    <name type="scientific">Pseudooceanicola marinus</name>
    <dbReference type="NCBI Taxonomy" id="396013"/>
    <lineage>
        <taxon>Bacteria</taxon>
        <taxon>Pseudomonadati</taxon>
        <taxon>Pseudomonadota</taxon>
        <taxon>Alphaproteobacteria</taxon>
        <taxon>Rhodobacterales</taxon>
        <taxon>Paracoccaceae</taxon>
        <taxon>Pseudooceanicola</taxon>
    </lineage>
</organism>
<evidence type="ECO:0000259" key="5">
    <source>
        <dbReference type="PROSITE" id="PS51935"/>
    </source>
</evidence>
<accession>A0A1X6YPN7</accession>
<dbReference type="InterPro" id="IPR000064">
    <property type="entry name" value="NLP_P60_dom"/>
</dbReference>
<evidence type="ECO:0000256" key="2">
    <source>
        <dbReference type="ARBA" id="ARBA00022670"/>
    </source>
</evidence>
<gene>
    <name evidence="6" type="primary">pgdS</name>
    <name evidence="6" type="ORF">PSM7751_01077</name>
</gene>
<dbReference type="NCBIfam" id="TIGR02219">
    <property type="entry name" value="phage_NlpC_fam"/>
    <property type="match status" value="1"/>
</dbReference>
<keyword evidence="7" id="KW-1185">Reference proteome</keyword>
<dbReference type="Proteomes" id="UP000193963">
    <property type="component" value="Unassembled WGS sequence"/>
</dbReference>
<dbReference type="RefSeq" id="WP_085886976.1">
    <property type="nucleotide sequence ID" value="NZ_FWFN01000002.1"/>
</dbReference>
<sequence length="146" mass="16148">MSRGHVFVAAARGWIGTPYRHQGSVRGAGTDCLGLLRGVWREVLGAEPEEVPAYTPDWSEPQRDERLWRAALRHLHPCPGAPEPGDVLLFRMRADAVAKHLGILSQDGTAPRFIHAYSGHAVVESPLSGPWRRRIVAAFRFPDPIS</sequence>
<evidence type="ECO:0000313" key="6">
    <source>
        <dbReference type="EMBL" id="SLN27742.1"/>
    </source>
</evidence>
<dbReference type="OrthoDB" id="6058745at2"/>
<dbReference type="Gene3D" id="3.90.1720.10">
    <property type="entry name" value="endopeptidase domain like (from Nostoc punctiforme)"/>
    <property type="match status" value="1"/>
</dbReference>
<reference evidence="6 7" key="1">
    <citation type="submission" date="2017-03" db="EMBL/GenBank/DDBJ databases">
        <authorList>
            <person name="Afonso C.L."/>
            <person name="Miller P.J."/>
            <person name="Scott M.A."/>
            <person name="Spackman E."/>
            <person name="Goraichik I."/>
            <person name="Dimitrov K.M."/>
            <person name="Suarez D.L."/>
            <person name="Swayne D.E."/>
        </authorList>
    </citation>
    <scope>NUCLEOTIDE SEQUENCE [LARGE SCALE GENOMIC DNA]</scope>
    <source>
        <strain evidence="6 7">CECT 7751</strain>
    </source>
</reference>
<proteinExistence type="inferred from homology"/>
<dbReference type="GO" id="GO:0008234">
    <property type="term" value="F:cysteine-type peptidase activity"/>
    <property type="evidence" value="ECO:0007669"/>
    <property type="project" value="UniProtKB-KW"/>
</dbReference>
<dbReference type="SUPFAM" id="SSF54001">
    <property type="entry name" value="Cysteine proteinases"/>
    <property type="match status" value="1"/>
</dbReference>
<evidence type="ECO:0000313" key="7">
    <source>
        <dbReference type="Proteomes" id="UP000193963"/>
    </source>
</evidence>
<keyword evidence="3 6" id="KW-0378">Hydrolase</keyword>
<evidence type="ECO:0000256" key="4">
    <source>
        <dbReference type="ARBA" id="ARBA00022807"/>
    </source>
</evidence>
<dbReference type="EMBL" id="FWFN01000002">
    <property type="protein sequence ID" value="SLN27742.1"/>
    <property type="molecule type" value="Genomic_DNA"/>
</dbReference>
<dbReference type="Pfam" id="PF00877">
    <property type="entry name" value="NLPC_P60"/>
    <property type="match status" value="1"/>
</dbReference>
<dbReference type="AlphaFoldDB" id="A0A1X6YPN7"/>
<dbReference type="InterPro" id="IPR038765">
    <property type="entry name" value="Papain-like_cys_pep_sf"/>
</dbReference>